<dbReference type="NCBIfam" id="NF046077">
    <property type="entry name" value="LPS_M949_RS01915"/>
    <property type="match status" value="1"/>
</dbReference>
<evidence type="ECO:0000313" key="1">
    <source>
        <dbReference type="EMBL" id="UOQ71791.1"/>
    </source>
</evidence>
<sequence>MNLRTLLLLAVWPGSSGLAQTPPVSSVILSPTEVAALLPEASRPALSVVYPIFRVYKNTDKTGVSYCVLTESRDQLDEEKKPISSRIKAVTLRETSGKLTKSWEVNDFISTEKEETSIWFWTKFASFQDYDHDAVIDPILVYGTAAQGADDGRVKFIIYYRGRKIVLRHQAGDLDIQRNIQVDKAFYTLPAPLQAAVRQKLALLEERELTILPHGWQKAMAKKATFINDSYYSSK</sequence>
<dbReference type="Proteomes" id="UP000831796">
    <property type="component" value="Chromosome"/>
</dbReference>
<evidence type="ECO:0000313" key="2">
    <source>
        <dbReference type="Proteomes" id="UP000831796"/>
    </source>
</evidence>
<dbReference type="AlphaFoldDB" id="A0A8T9Q5U2"/>
<organism evidence="1 2">
    <name type="scientific">Hymenobacter cellulosilyticus</name>
    <dbReference type="NCBI Taxonomy" id="2932248"/>
    <lineage>
        <taxon>Bacteria</taxon>
        <taxon>Pseudomonadati</taxon>
        <taxon>Bacteroidota</taxon>
        <taxon>Cytophagia</taxon>
        <taxon>Cytophagales</taxon>
        <taxon>Hymenobacteraceae</taxon>
        <taxon>Hymenobacter</taxon>
    </lineage>
</organism>
<protein>
    <submittedName>
        <fullName evidence="1">Uncharacterized protein</fullName>
    </submittedName>
</protein>
<accession>A0A8T9Q5U2</accession>
<reference evidence="1" key="1">
    <citation type="submission" date="2022-04" db="EMBL/GenBank/DDBJ databases">
        <title>Hymenobacter sp. isolated from the air.</title>
        <authorList>
            <person name="Won M."/>
            <person name="Lee C.-M."/>
            <person name="Woen H.-Y."/>
            <person name="Kwon S.-W."/>
        </authorList>
    </citation>
    <scope>NUCLEOTIDE SEQUENCE</scope>
    <source>
        <strain evidence="1">5116S-3</strain>
    </source>
</reference>
<name>A0A8T9Q5U2_9BACT</name>
<dbReference type="InterPro" id="IPR058148">
    <property type="entry name" value="M949_RS01915-like_dom"/>
</dbReference>
<dbReference type="KEGG" id="hcu:MUN79_24845"/>
<keyword evidence="2" id="KW-1185">Reference proteome</keyword>
<dbReference type="EMBL" id="CP095046">
    <property type="protein sequence ID" value="UOQ71791.1"/>
    <property type="molecule type" value="Genomic_DNA"/>
</dbReference>
<proteinExistence type="predicted"/>
<dbReference type="RefSeq" id="WP_244675193.1">
    <property type="nucleotide sequence ID" value="NZ_CP095046.1"/>
</dbReference>
<gene>
    <name evidence="1" type="ORF">MUN79_24845</name>
</gene>